<gene>
    <name evidence="1" type="ORF">L6164_026984</name>
</gene>
<keyword evidence="2" id="KW-1185">Reference proteome</keyword>
<name>A0ACB9LRR9_BAUVA</name>
<dbReference type="Proteomes" id="UP000828941">
    <property type="component" value="Chromosome 11"/>
</dbReference>
<sequence>MDYLKHTKLSHGSSGIIKFLLSISLFSFLLQFSKPFLVQLSSYSIAKSYMFLLCNGLVGFIVKSSGLIDGFSPTHNQSKEPAVDNPESGRSELKVSDKNGVKTEYPEEEKEGKKLVTEGEEEEEEERNGFLISGEGDHDEEMTEELNKKCEDFIRKMKEAFTKI</sequence>
<comment type="caution">
    <text evidence="1">The sequence shown here is derived from an EMBL/GenBank/DDBJ whole genome shotgun (WGS) entry which is preliminary data.</text>
</comment>
<organism evidence="1 2">
    <name type="scientific">Bauhinia variegata</name>
    <name type="common">Purple orchid tree</name>
    <name type="synonym">Phanera variegata</name>
    <dbReference type="NCBI Taxonomy" id="167791"/>
    <lineage>
        <taxon>Eukaryota</taxon>
        <taxon>Viridiplantae</taxon>
        <taxon>Streptophyta</taxon>
        <taxon>Embryophyta</taxon>
        <taxon>Tracheophyta</taxon>
        <taxon>Spermatophyta</taxon>
        <taxon>Magnoliopsida</taxon>
        <taxon>eudicotyledons</taxon>
        <taxon>Gunneridae</taxon>
        <taxon>Pentapetalae</taxon>
        <taxon>rosids</taxon>
        <taxon>fabids</taxon>
        <taxon>Fabales</taxon>
        <taxon>Fabaceae</taxon>
        <taxon>Cercidoideae</taxon>
        <taxon>Cercideae</taxon>
        <taxon>Bauhiniinae</taxon>
        <taxon>Bauhinia</taxon>
    </lineage>
</organism>
<proteinExistence type="predicted"/>
<reference evidence="1 2" key="1">
    <citation type="journal article" date="2022" name="DNA Res.">
        <title>Chromosomal-level genome assembly of the orchid tree Bauhinia variegata (Leguminosae; Cercidoideae) supports the allotetraploid origin hypothesis of Bauhinia.</title>
        <authorList>
            <person name="Zhong Y."/>
            <person name="Chen Y."/>
            <person name="Zheng D."/>
            <person name="Pang J."/>
            <person name="Liu Y."/>
            <person name="Luo S."/>
            <person name="Meng S."/>
            <person name="Qian L."/>
            <person name="Wei D."/>
            <person name="Dai S."/>
            <person name="Zhou R."/>
        </authorList>
    </citation>
    <scope>NUCLEOTIDE SEQUENCE [LARGE SCALE GENOMIC DNA]</scope>
    <source>
        <strain evidence="1">BV-YZ2020</strain>
    </source>
</reference>
<protein>
    <submittedName>
        <fullName evidence="1">Uncharacterized protein</fullName>
    </submittedName>
</protein>
<evidence type="ECO:0000313" key="1">
    <source>
        <dbReference type="EMBL" id="KAI4314041.1"/>
    </source>
</evidence>
<dbReference type="EMBL" id="CM039436">
    <property type="protein sequence ID" value="KAI4314041.1"/>
    <property type="molecule type" value="Genomic_DNA"/>
</dbReference>
<evidence type="ECO:0000313" key="2">
    <source>
        <dbReference type="Proteomes" id="UP000828941"/>
    </source>
</evidence>
<accession>A0ACB9LRR9</accession>